<dbReference type="GeneID" id="98310963"/>
<dbReference type="PIRSF" id="PIRSF036521">
    <property type="entry name" value="UCP036521_pph"/>
    <property type="match status" value="1"/>
</dbReference>
<dbReference type="Gene3D" id="1.10.287.1080">
    <property type="entry name" value="MazG-like"/>
    <property type="match status" value="1"/>
</dbReference>
<gene>
    <name evidence="2" type="ORF">FC92_GL001531</name>
</gene>
<dbReference type="RefSeq" id="WP_057870207.1">
    <property type="nucleotide sequence ID" value="NZ_AZDX01000045.1"/>
</dbReference>
<dbReference type="AlphaFoldDB" id="A0A0R1MBK7"/>
<comment type="caution">
    <text evidence="2">The sequence shown here is derived from an EMBL/GenBank/DDBJ whole genome shotgun (WGS) entry which is preliminary data.</text>
</comment>
<accession>A0A0R1MBK7</accession>
<dbReference type="InterPro" id="IPR004518">
    <property type="entry name" value="MazG-like_dom"/>
</dbReference>
<dbReference type="CDD" id="cd11523">
    <property type="entry name" value="NTP-PPase"/>
    <property type="match status" value="1"/>
</dbReference>
<sequence length="107" mass="12770">MTIDEHQDWLVDFYKGRDWYRFSPMNRLVFLSEEIGELSRAVRTIELNGRDHPGDKVLTTDERMNNLKEELADCFDQLLIVSSQYGIRYSDLSNYSENKLKERFKTK</sequence>
<dbReference type="InterPro" id="IPR047046">
    <property type="entry name" value="YpjD/YvdC"/>
</dbReference>
<dbReference type="EMBL" id="AZDX01000045">
    <property type="protein sequence ID" value="KRL05241.1"/>
    <property type="molecule type" value="Genomic_DNA"/>
</dbReference>
<organism evidence="2 3">
    <name type="scientific">Liquorilactobacillus hordei DSM 19519</name>
    <dbReference type="NCBI Taxonomy" id="1423759"/>
    <lineage>
        <taxon>Bacteria</taxon>
        <taxon>Bacillati</taxon>
        <taxon>Bacillota</taxon>
        <taxon>Bacilli</taxon>
        <taxon>Lactobacillales</taxon>
        <taxon>Lactobacillaceae</taxon>
        <taxon>Liquorilactobacillus</taxon>
    </lineage>
</organism>
<feature type="domain" description="NTP pyrophosphohydrolase MazG-like" evidence="1">
    <location>
        <begin position="28"/>
        <end position="104"/>
    </location>
</feature>
<protein>
    <recommendedName>
        <fullName evidence="1">NTP pyrophosphohydrolase MazG-like domain-containing protein</fullName>
    </recommendedName>
</protein>
<dbReference type="PATRIC" id="fig|1423759.3.peg.1603"/>
<dbReference type="OrthoDB" id="2418132at2"/>
<dbReference type="SUPFAM" id="SSF101386">
    <property type="entry name" value="all-alpha NTP pyrophosphatases"/>
    <property type="match status" value="1"/>
</dbReference>
<dbReference type="InterPro" id="IPR011411">
    <property type="entry name" value="MazG-related_YvdC"/>
</dbReference>
<keyword evidence="3" id="KW-1185">Reference proteome</keyword>
<dbReference type="Pfam" id="PF03819">
    <property type="entry name" value="MazG"/>
    <property type="match status" value="1"/>
</dbReference>
<name>A0A0R1MBK7_9LACO</name>
<dbReference type="Proteomes" id="UP000051448">
    <property type="component" value="Unassembled WGS sequence"/>
</dbReference>
<evidence type="ECO:0000259" key="1">
    <source>
        <dbReference type="Pfam" id="PF03819"/>
    </source>
</evidence>
<dbReference type="PANTHER" id="PTHR42692">
    <property type="entry name" value="NUCLEOTIDE PYROPHOSPHOHYDROLASE"/>
    <property type="match status" value="1"/>
</dbReference>
<evidence type="ECO:0000313" key="2">
    <source>
        <dbReference type="EMBL" id="KRL05241.1"/>
    </source>
</evidence>
<evidence type="ECO:0000313" key="3">
    <source>
        <dbReference type="Proteomes" id="UP000051448"/>
    </source>
</evidence>
<dbReference type="STRING" id="1423759.FC92_GL001531"/>
<proteinExistence type="predicted"/>
<dbReference type="PANTHER" id="PTHR42692:SF2">
    <property type="entry name" value="IG HYPOTHETICAL 16995"/>
    <property type="match status" value="1"/>
</dbReference>
<reference evidence="2 3" key="1">
    <citation type="journal article" date="2015" name="Genome Announc.">
        <title>Expanding the biotechnology potential of lactobacilli through comparative genomics of 213 strains and associated genera.</title>
        <authorList>
            <person name="Sun Z."/>
            <person name="Harris H.M."/>
            <person name="McCann A."/>
            <person name="Guo C."/>
            <person name="Argimon S."/>
            <person name="Zhang W."/>
            <person name="Yang X."/>
            <person name="Jeffery I.B."/>
            <person name="Cooney J.C."/>
            <person name="Kagawa T.F."/>
            <person name="Liu W."/>
            <person name="Song Y."/>
            <person name="Salvetti E."/>
            <person name="Wrobel A."/>
            <person name="Rasinkangas P."/>
            <person name="Parkhill J."/>
            <person name="Rea M.C."/>
            <person name="O'Sullivan O."/>
            <person name="Ritari J."/>
            <person name="Douillard F.P."/>
            <person name="Paul Ross R."/>
            <person name="Yang R."/>
            <person name="Briner A.E."/>
            <person name="Felis G.E."/>
            <person name="de Vos W.M."/>
            <person name="Barrangou R."/>
            <person name="Klaenhammer T.R."/>
            <person name="Caufield P.W."/>
            <person name="Cui Y."/>
            <person name="Zhang H."/>
            <person name="O'Toole P.W."/>
        </authorList>
    </citation>
    <scope>NUCLEOTIDE SEQUENCE [LARGE SCALE GENOMIC DNA]</scope>
    <source>
        <strain evidence="2 3">DSM 19519</strain>
    </source>
</reference>